<feature type="domain" description="Photosynthesis system II assembly factor Ycf48/Hcf136-like" evidence="4">
    <location>
        <begin position="73"/>
        <end position="125"/>
    </location>
</feature>
<dbReference type="Gene3D" id="2.130.10.10">
    <property type="entry name" value="YVTN repeat-like/Quinoprotein amine dehydrogenase"/>
    <property type="match status" value="2"/>
</dbReference>
<name>A0ABQ6A355_9PROT</name>
<comment type="caution">
    <text evidence="5">The sequence shown here is derived from an EMBL/GenBank/DDBJ whole genome shotgun (WGS) entry which is preliminary data.</text>
</comment>
<dbReference type="CDD" id="cd15482">
    <property type="entry name" value="Sialidase_non-viral"/>
    <property type="match status" value="1"/>
</dbReference>
<keyword evidence="1" id="KW-0602">Photosynthesis</keyword>
<evidence type="ECO:0000256" key="1">
    <source>
        <dbReference type="ARBA" id="ARBA00022531"/>
    </source>
</evidence>
<keyword evidence="2" id="KW-0604">Photosystem II</keyword>
<feature type="chain" id="PRO_5047439926" description="Photosynthesis system II assembly factor Ycf48/Hcf136-like domain-containing protein" evidence="3">
    <location>
        <begin position="27"/>
        <end position="355"/>
    </location>
</feature>
<dbReference type="Pfam" id="PF14870">
    <property type="entry name" value="PSII_BNR"/>
    <property type="match status" value="2"/>
</dbReference>
<accession>A0ABQ6A355</accession>
<sequence length="355" mass="37668">MIDMLWVRTVFSASVLLGFAARSAAAADFVDPMNAPAVHAPAPATQPLIALSRAGDHMVAVGVRGMVVTSDASGTKWLQANVPVESDLVAVQFIDANNGWACGHNGVILHSTDGGHSWVRQLDGNSARTEFEAYYNHKIAAGDAALSTYLAEIQLNFDAGPTLPWLSVWFDDAQTGYVVGSFGDLAITRDGGKTWQPWLDHIDNPNFYDLNAIRNIGGQLYIVGEQGGVYVFDPAAQKFVARPTGYDGSLFGITGTAQAVVVFGMRGNIFYSGDQGKTWNKSSSAASSSIMAGAVLADGRFVLVNVAGDILVSSDEGKTFVAQPQVQGMPLTDFAETDAHHWLLTGLGGIKDVDP</sequence>
<dbReference type="Proteomes" id="UP001156641">
    <property type="component" value="Unassembled WGS sequence"/>
</dbReference>
<gene>
    <name evidence="5" type="ORF">GCM10010909_15560</name>
</gene>
<keyword evidence="3" id="KW-0732">Signal</keyword>
<proteinExistence type="predicted"/>
<evidence type="ECO:0000259" key="4">
    <source>
        <dbReference type="Pfam" id="PF14870"/>
    </source>
</evidence>
<feature type="signal peptide" evidence="3">
    <location>
        <begin position="1"/>
        <end position="26"/>
    </location>
</feature>
<feature type="domain" description="Photosynthesis system II assembly factor Ycf48/Hcf136-like" evidence="4">
    <location>
        <begin position="165"/>
        <end position="317"/>
    </location>
</feature>
<dbReference type="InterPro" id="IPR015943">
    <property type="entry name" value="WD40/YVTN_repeat-like_dom_sf"/>
</dbReference>
<reference evidence="6" key="1">
    <citation type="journal article" date="2019" name="Int. J. Syst. Evol. Microbiol.">
        <title>The Global Catalogue of Microorganisms (GCM) 10K type strain sequencing project: providing services to taxonomists for standard genome sequencing and annotation.</title>
        <authorList>
            <consortium name="The Broad Institute Genomics Platform"/>
            <consortium name="The Broad Institute Genome Sequencing Center for Infectious Disease"/>
            <person name="Wu L."/>
            <person name="Ma J."/>
        </authorList>
    </citation>
    <scope>NUCLEOTIDE SEQUENCE [LARGE SCALE GENOMIC DNA]</scope>
    <source>
        <strain evidence="6">NBRC 112502</strain>
    </source>
</reference>
<evidence type="ECO:0000256" key="3">
    <source>
        <dbReference type="SAM" id="SignalP"/>
    </source>
</evidence>
<organism evidence="5 6">
    <name type="scientific">Acidocella aquatica</name>
    <dbReference type="NCBI Taxonomy" id="1922313"/>
    <lineage>
        <taxon>Bacteria</taxon>
        <taxon>Pseudomonadati</taxon>
        <taxon>Pseudomonadota</taxon>
        <taxon>Alphaproteobacteria</taxon>
        <taxon>Acetobacterales</taxon>
        <taxon>Acidocellaceae</taxon>
        <taxon>Acidocella</taxon>
    </lineage>
</organism>
<dbReference type="SUPFAM" id="SSF110296">
    <property type="entry name" value="Oligoxyloglucan reducing end-specific cellobiohydrolase"/>
    <property type="match status" value="1"/>
</dbReference>
<keyword evidence="6" id="KW-1185">Reference proteome</keyword>
<dbReference type="EMBL" id="BSOS01000041">
    <property type="protein sequence ID" value="GLR66876.1"/>
    <property type="molecule type" value="Genomic_DNA"/>
</dbReference>
<evidence type="ECO:0000313" key="5">
    <source>
        <dbReference type="EMBL" id="GLR66876.1"/>
    </source>
</evidence>
<dbReference type="PANTHER" id="PTHR47199">
    <property type="entry name" value="PHOTOSYSTEM II STABILITY/ASSEMBLY FACTOR HCF136, CHLOROPLASTIC"/>
    <property type="match status" value="1"/>
</dbReference>
<evidence type="ECO:0000256" key="2">
    <source>
        <dbReference type="ARBA" id="ARBA00023276"/>
    </source>
</evidence>
<evidence type="ECO:0000313" key="6">
    <source>
        <dbReference type="Proteomes" id="UP001156641"/>
    </source>
</evidence>
<dbReference type="PANTHER" id="PTHR47199:SF2">
    <property type="entry name" value="PHOTOSYSTEM II STABILITY_ASSEMBLY FACTOR HCF136, CHLOROPLASTIC"/>
    <property type="match status" value="1"/>
</dbReference>
<dbReference type="InterPro" id="IPR028203">
    <property type="entry name" value="PSII_CF48-like_dom"/>
</dbReference>
<protein>
    <recommendedName>
        <fullName evidence="4">Photosynthesis system II assembly factor Ycf48/Hcf136-like domain-containing protein</fullName>
    </recommendedName>
</protein>